<dbReference type="PANTHER" id="PTHR31157:SF1">
    <property type="entry name" value="SCP DOMAIN-CONTAINING PROTEIN"/>
    <property type="match status" value="1"/>
</dbReference>
<feature type="compositionally biased region" description="Low complexity" evidence="1">
    <location>
        <begin position="191"/>
        <end position="200"/>
    </location>
</feature>
<sequence length="407" mass="41937">MTRAQGRIRAWLAAVVVAGATLFVAPSAAHASGPGTLAADINAARASAGLRTLRYDGSLNAVAQSWANHMAATDTLAHNPSTPSRIRSGWSAWGENVGFTTTGSAKVLHQAFMASAGHRANILNRSFTSLGVGWATKNGHTYVAEVFAAYPQAKSASKPTKASPKPKPTSKHTKASPKPKPTSKRTKASPKPKVASKPTTGYESRSSDLHSTGTSGHTPTTSSPRASTHGLALGATGPQVRAVQVRLGVHGHPVRVDGRFGPATSHAVRAFQHDAGLKVDGVVGKQTASALAKAARTKSVVKRAAVVSASAKLRWQADTASAEYLAVSPGPRIVQPPSWSSVEASPPVVASLICSAVHNLTTGSAPDQTGTQTSPIAPKPAFATTASFSSGQLRVADAFTRMPSPGR</sequence>
<dbReference type="Pfam" id="PF00188">
    <property type="entry name" value="CAP"/>
    <property type="match status" value="1"/>
</dbReference>
<feature type="compositionally biased region" description="Low complexity" evidence="1">
    <location>
        <begin position="153"/>
        <end position="163"/>
    </location>
</feature>
<dbReference type="InterPro" id="IPR014044">
    <property type="entry name" value="CAP_dom"/>
</dbReference>
<dbReference type="Pfam" id="PF01471">
    <property type="entry name" value="PG_binding_1"/>
    <property type="match status" value="1"/>
</dbReference>
<reference evidence="6" key="1">
    <citation type="journal article" date="2019" name="Int. J. Syst. Evol. Microbiol.">
        <title>The Global Catalogue of Microorganisms (GCM) 10K type strain sequencing project: providing services to taxonomists for standard genome sequencing and annotation.</title>
        <authorList>
            <consortium name="The Broad Institute Genomics Platform"/>
            <consortium name="The Broad Institute Genome Sequencing Center for Infectious Disease"/>
            <person name="Wu L."/>
            <person name="Ma J."/>
        </authorList>
    </citation>
    <scope>NUCLEOTIDE SEQUENCE [LARGE SCALE GENOMIC DNA]</scope>
    <source>
        <strain evidence="6">NBRC 106348</strain>
    </source>
</reference>
<dbReference type="SUPFAM" id="SSF47090">
    <property type="entry name" value="PGBD-like"/>
    <property type="match status" value="1"/>
</dbReference>
<evidence type="ECO:0000256" key="1">
    <source>
        <dbReference type="SAM" id="MobiDB-lite"/>
    </source>
</evidence>
<evidence type="ECO:0000313" key="5">
    <source>
        <dbReference type="EMBL" id="GMA23313.1"/>
    </source>
</evidence>
<feature type="compositionally biased region" description="Basic residues" evidence="1">
    <location>
        <begin position="168"/>
        <end position="190"/>
    </location>
</feature>
<dbReference type="Proteomes" id="UP001157091">
    <property type="component" value="Unassembled WGS sequence"/>
</dbReference>
<dbReference type="InterPro" id="IPR002477">
    <property type="entry name" value="Peptidoglycan-bd-like"/>
</dbReference>
<evidence type="ECO:0000259" key="3">
    <source>
        <dbReference type="Pfam" id="PF00188"/>
    </source>
</evidence>
<dbReference type="CDD" id="cd05379">
    <property type="entry name" value="CAP_bacterial"/>
    <property type="match status" value="1"/>
</dbReference>
<evidence type="ECO:0000259" key="4">
    <source>
        <dbReference type="Pfam" id="PF01471"/>
    </source>
</evidence>
<feature type="chain" id="PRO_5047204853" evidence="2">
    <location>
        <begin position="32"/>
        <end position="407"/>
    </location>
</feature>
<protein>
    <submittedName>
        <fullName evidence="5">Uncharacterized protein</fullName>
    </submittedName>
</protein>
<feature type="region of interest" description="Disordered" evidence="1">
    <location>
        <begin position="153"/>
        <end position="232"/>
    </location>
</feature>
<keyword evidence="6" id="KW-1185">Reference proteome</keyword>
<dbReference type="PANTHER" id="PTHR31157">
    <property type="entry name" value="SCP DOMAIN-CONTAINING PROTEIN"/>
    <property type="match status" value="1"/>
</dbReference>
<gene>
    <name evidence="5" type="ORF">GCM10025864_10720</name>
</gene>
<accession>A0ABQ6HZI8</accession>
<dbReference type="RefSeq" id="WP_284292364.1">
    <property type="nucleotide sequence ID" value="NZ_BSUK01000001.1"/>
</dbReference>
<dbReference type="EMBL" id="BSUK01000001">
    <property type="protein sequence ID" value="GMA23313.1"/>
    <property type="molecule type" value="Genomic_DNA"/>
</dbReference>
<feature type="domain" description="Peptidoglycan binding-like" evidence="4">
    <location>
        <begin position="236"/>
        <end position="291"/>
    </location>
</feature>
<proteinExistence type="predicted"/>
<keyword evidence="2" id="KW-0732">Signal</keyword>
<dbReference type="InterPro" id="IPR036365">
    <property type="entry name" value="PGBD-like_sf"/>
</dbReference>
<feature type="compositionally biased region" description="Low complexity" evidence="1">
    <location>
        <begin position="210"/>
        <end position="224"/>
    </location>
</feature>
<dbReference type="InterPro" id="IPR035940">
    <property type="entry name" value="CAP_sf"/>
</dbReference>
<evidence type="ECO:0000313" key="6">
    <source>
        <dbReference type="Proteomes" id="UP001157091"/>
    </source>
</evidence>
<dbReference type="Gene3D" id="1.10.101.10">
    <property type="entry name" value="PGBD-like superfamily/PGBD"/>
    <property type="match status" value="1"/>
</dbReference>
<dbReference type="InterPro" id="IPR036366">
    <property type="entry name" value="PGBDSf"/>
</dbReference>
<comment type="caution">
    <text evidence="5">The sequence shown here is derived from an EMBL/GenBank/DDBJ whole genome shotgun (WGS) entry which is preliminary data.</text>
</comment>
<feature type="signal peptide" evidence="2">
    <location>
        <begin position="1"/>
        <end position="31"/>
    </location>
</feature>
<evidence type="ECO:0000256" key="2">
    <source>
        <dbReference type="SAM" id="SignalP"/>
    </source>
</evidence>
<feature type="domain" description="SCP" evidence="3">
    <location>
        <begin position="41"/>
        <end position="142"/>
    </location>
</feature>
<dbReference type="Gene3D" id="3.40.33.10">
    <property type="entry name" value="CAP"/>
    <property type="match status" value="1"/>
</dbReference>
<dbReference type="SUPFAM" id="SSF55797">
    <property type="entry name" value="PR-1-like"/>
    <property type="match status" value="1"/>
</dbReference>
<name>A0ABQ6HZI8_9MICO</name>
<organism evidence="5 6">
    <name type="scientific">Luteimicrobium album</name>
    <dbReference type="NCBI Taxonomy" id="1054550"/>
    <lineage>
        <taxon>Bacteria</taxon>
        <taxon>Bacillati</taxon>
        <taxon>Actinomycetota</taxon>
        <taxon>Actinomycetes</taxon>
        <taxon>Micrococcales</taxon>
        <taxon>Luteimicrobium</taxon>
    </lineage>
</organism>